<dbReference type="HAMAP" id="MF_00649">
    <property type="entry name" value="DNA_gyrase_inhibitor_YacG"/>
    <property type="match status" value="1"/>
</dbReference>
<organism evidence="4 5">
    <name type="scientific">Neisseria arctica</name>
    <dbReference type="NCBI Taxonomy" id="1470200"/>
    <lineage>
        <taxon>Bacteria</taxon>
        <taxon>Pseudomonadati</taxon>
        <taxon>Pseudomonadota</taxon>
        <taxon>Betaproteobacteria</taxon>
        <taxon>Neisseriales</taxon>
        <taxon>Neisseriaceae</taxon>
        <taxon>Neisseria</taxon>
    </lineage>
</organism>
<keyword evidence="1 3" id="KW-0479">Metal-binding</keyword>
<evidence type="ECO:0000313" key="4">
    <source>
        <dbReference type="EMBL" id="KLT73058.1"/>
    </source>
</evidence>
<protein>
    <recommendedName>
        <fullName evidence="3">DNA gyrase inhibitor YacG</fullName>
    </recommendedName>
</protein>
<dbReference type="InterPro" id="IPR013088">
    <property type="entry name" value="Znf_NHR/GATA"/>
</dbReference>
<dbReference type="GO" id="GO:0006355">
    <property type="term" value="P:regulation of DNA-templated transcription"/>
    <property type="evidence" value="ECO:0007669"/>
    <property type="project" value="InterPro"/>
</dbReference>
<comment type="cofactor">
    <cofactor evidence="3">
        <name>Zn(2+)</name>
        <dbReference type="ChEBI" id="CHEBI:29105"/>
    </cofactor>
    <text evidence="3">Binds 1 zinc ion.</text>
</comment>
<proteinExistence type="inferred from homology"/>
<dbReference type="PATRIC" id="fig|1470200.3.peg.2200"/>
<dbReference type="InterPro" id="IPR005584">
    <property type="entry name" value="DNA_gyrase_inhibitor_YacG"/>
</dbReference>
<dbReference type="NCBIfam" id="NF001638">
    <property type="entry name" value="PRK00418.1"/>
    <property type="match status" value="1"/>
</dbReference>
<feature type="binding site" evidence="3">
    <location>
        <position position="30"/>
    </location>
    <ligand>
        <name>Zn(2+)</name>
        <dbReference type="ChEBI" id="CHEBI:29105"/>
    </ligand>
</feature>
<feature type="binding site" evidence="3">
    <location>
        <position position="34"/>
    </location>
    <ligand>
        <name>Zn(2+)</name>
        <dbReference type="ChEBI" id="CHEBI:29105"/>
    </ligand>
</feature>
<gene>
    <name evidence="3" type="primary">yacG</name>
    <name evidence="4" type="ORF">PL75_05165</name>
</gene>
<comment type="function">
    <text evidence="3">Inhibits all the catalytic activities of DNA gyrase by preventing its interaction with DNA. Acts by binding directly to the C-terminal domain of GyrB, which probably disrupts DNA binding by the gyrase.</text>
</comment>
<dbReference type="Proteomes" id="UP000036027">
    <property type="component" value="Unassembled WGS sequence"/>
</dbReference>
<accession>A0A0J1C446</accession>
<dbReference type="EMBL" id="JTDO01000006">
    <property type="protein sequence ID" value="KLT73058.1"/>
    <property type="molecule type" value="Genomic_DNA"/>
</dbReference>
<evidence type="ECO:0000256" key="2">
    <source>
        <dbReference type="ARBA" id="ARBA00022833"/>
    </source>
</evidence>
<dbReference type="GO" id="GO:0008657">
    <property type="term" value="F:DNA topoisomerase type II (double strand cut, ATP-hydrolyzing) inhibitor activity"/>
    <property type="evidence" value="ECO:0007669"/>
    <property type="project" value="UniProtKB-UniRule"/>
</dbReference>
<dbReference type="Pfam" id="PF03884">
    <property type="entry name" value="YacG"/>
    <property type="match status" value="1"/>
</dbReference>
<dbReference type="PANTHER" id="PTHR36150">
    <property type="entry name" value="DNA GYRASE INHIBITOR YACG"/>
    <property type="match status" value="1"/>
</dbReference>
<dbReference type="AlphaFoldDB" id="A0A0J1C446"/>
<dbReference type="RefSeq" id="WP_047760854.1">
    <property type="nucleotide sequence ID" value="NZ_CP091510.1"/>
</dbReference>
<sequence length="60" mass="6912">MKQTEFPIVKCPTCGNSVAWLPESLYRPFCSQRCKLIDLGSWANEEYTVEAQEDNIETLQ</sequence>
<dbReference type="STRING" id="1470200.PL75_05165"/>
<feature type="binding site" evidence="3">
    <location>
        <position position="14"/>
    </location>
    <ligand>
        <name>Zn(2+)</name>
        <dbReference type="ChEBI" id="CHEBI:29105"/>
    </ligand>
</feature>
<dbReference type="SUPFAM" id="SSF57716">
    <property type="entry name" value="Glucocorticoid receptor-like (DNA-binding domain)"/>
    <property type="match status" value="1"/>
</dbReference>
<feature type="binding site" evidence="3">
    <location>
        <position position="11"/>
    </location>
    <ligand>
        <name>Zn(2+)</name>
        <dbReference type="ChEBI" id="CHEBI:29105"/>
    </ligand>
</feature>
<dbReference type="OrthoDB" id="9809663at2"/>
<dbReference type="GO" id="GO:0008270">
    <property type="term" value="F:zinc ion binding"/>
    <property type="evidence" value="ECO:0007669"/>
    <property type="project" value="UniProtKB-UniRule"/>
</dbReference>
<evidence type="ECO:0000256" key="3">
    <source>
        <dbReference type="HAMAP-Rule" id="MF_00649"/>
    </source>
</evidence>
<dbReference type="Gene3D" id="3.30.50.10">
    <property type="entry name" value="Erythroid Transcription Factor GATA-1, subunit A"/>
    <property type="match status" value="1"/>
</dbReference>
<evidence type="ECO:0000256" key="1">
    <source>
        <dbReference type="ARBA" id="ARBA00022723"/>
    </source>
</evidence>
<comment type="subunit">
    <text evidence="3">Interacts with GyrB.</text>
</comment>
<dbReference type="PANTHER" id="PTHR36150:SF1">
    <property type="entry name" value="DNA GYRASE INHIBITOR YACG"/>
    <property type="match status" value="1"/>
</dbReference>
<evidence type="ECO:0000313" key="5">
    <source>
        <dbReference type="Proteomes" id="UP000036027"/>
    </source>
</evidence>
<comment type="caution">
    <text evidence="4">The sequence shown here is derived from an EMBL/GenBank/DDBJ whole genome shotgun (WGS) entry which is preliminary data.</text>
</comment>
<name>A0A0J1C446_9NEIS</name>
<comment type="similarity">
    <text evidence="3">Belongs to the DNA gyrase inhibitor YacG family.</text>
</comment>
<reference evidence="4 5" key="1">
    <citation type="submission" date="2014-11" db="EMBL/GenBank/DDBJ databases">
        <title>Genome of a novel goose pathogen.</title>
        <authorList>
            <person name="Hansen C.M."/>
            <person name="Hueffer K."/>
            <person name="Choi S.C."/>
        </authorList>
    </citation>
    <scope>NUCLEOTIDE SEQUENCE [LARGE SCALE GENOMIC DNA]</scope>
    <source>
        <strain evidence="4 5">KH1503</strain>
    </source>
</reference>
<keyword evidence="5" id="KW-1185">Reference proteome</keyword>
<keyword evidence="2 3" id="KW-0862">Zinc</keyword>